<dbReference type="AlphaFoldDB" id="A0A6L8UUK1"/>
<comment type="caution">
    <text evidence="2">The sequence shown here is derived from an EMBL/GenBank/DDBJ whole genome shotgun (WGS) entry which is preliminary data.</text>
</comment>
<feature type="signal peptide" evidence="1">
    <location>
        <begin position="1"/>
        <end position="28"/>
    </location>
</feature>
<feature type="chain" id="PRO_5026827434" evidence="1">
    <location>
        <begin position="29"/>
        <end position="56"/>
    </location>
</feature>
<protein>
    <submittedName>
        <fullName evidence="2">Uncharacterized protein</fullName>
    </submittedName>
</protein>
<dbReference type="RefSeq" id="WP_161405067.1">
    <property type="nucleotide sequence ID" value="NZ_WTUZ01000004.1"/>
</dbReference>
<evidence type="ECO:0000313" key="3">
    <source>
        <dbReference type="Proteomes" id="UP000481087"/>
    </source>
</evidence>
<keyword evidence="3" id="KW-1185">Reference proteome</keyword>
<evidence type="ECO:0000256" key="1">
    <source>
        <dbReference type="SAM" id="SignalP"/>
    </source>
</evidence>
<evidence type="ECO:0000313" key="2">
    <source>
        <dbReference type="EMBL" id="MZQ80819.1"/>
    </source>
</evidence>
<dbReference type="EMBL" id="WTUZ01000004">
    <property type="protein sequence ID" value="MZQ80819.1"/>
    <property type="molecule type" value="Genomic_DNA"/>
</dbReference>
<gene>
    <name evidence="2" type="ORF">GQF01_01530</name>
</gene>
<keyword evidence="1" id="KW-0732">Signal</keyword>
<dbReference type="Proteomes" id="UP000481087">
    <property type="component" value="Unassembled WGS sequence"/>
</dbReference>
<sequence length="56" mass="5832">MIRGNKALKWVLGIALLASIAVPATVSAKPEAKPEAMKITKPGLILAAKPEARPEA</sequence>
<organism evidence="2 3">
    <name type="scientific">Paenibacillus silvestris</name>
    <dbReference type="NCBI Taxonomy" id="2606219"/>
    <lineage>
        <taxon>Bacteria</taxon>
        <taxon>Bacillati</taxon>
        <taxon>Bacillota</taxon>
        <taxon>Bacilli</taxon>
        <taxon>Bacillales</taxon>
        <taxon>Paenibacillaceae</taxon>
        <taxon>Paenibacillus</taxon>
    </lineage>
</organism>
<accession>A0A6L8UUK1</accession>
<name>A0A6L8UUK1_9BACL</name>
<reference evidence="2 3" key="1">
    <citation type="submission" date="2019-12" db="EMBL/GenBank/DDBJ databases">
        <title>Paenibacillus sp. nov. sp. isolated from soil.</title>
        <authorList>
            <person name="Kim J."/>
            <person name="Jeong S.E."/>
            <person name="Jung H.S."/>
            <person name="Jeon C.O."/>
        </authorList>
    </citation>
    <scope>NUCLEOTIDE SEQUENCE [LARGE SCALE GENOMIC DNA]</scope>
    <source>
        <strain evidence="2 3">5J-6</strain>
    </source>
</reference>
<proteinExistence type="predicted"/>